<protein>
    <submittedName>
        <fullName evidence="1">Uncharacterized protein</fullName>
    </submittedName>
</protein>
<sequence>MAIEQPIITSDMVRVTQPSVDEQWYIAMEDNPDGVYADDNIRYVKEITHK</sequence>
<evidence type="ECO:0000313" key="1">
    <source>
        <dbReference type="EMBL" id="ASN68040.1"/>
    </source>
</evidence>
<gene>
    <name evidence="1" type="ORF">8F11_5</name>
</gene>
<dbReference type="EMBL" id="MF417871">
    <property type="protein sequence ID" value="ASN68040.1"/>
    <property type="molecule type" value="Genomic_DNA"/>
</dbReference>
<accession>A0A2H4IZI3</accession>
<reference evidence="1" key="1">
    <citation type="submission" date="2017-06" db="EMBL/GenBank/DDBJ databases">
        <title>Novel phages from South African skin metaviromes.</title>
        <authorList>
            <person name="van Zyl L.J."/>
            <person name="Abrahams Y."/>
            <person name="Stander E.A."/>
            <person name="Kirby B.M."/>
            <person name="Clavaud C."/>
            <person name="Farcet C."/>
            <person name="Breton L."/>
            <person name="Trindade M.I."/>
        </authorList>
    </citation>
    <scope>NUCLEOTIDE SEQUENCE</scope>
</reference>
<organism evidence="1">
    <name type="scientific">uncultured Caudovirales phage</name>
    <dbReference type="NCBI Taxonomy" id="2100421"/>
    <lineage>
        <taxon>Viruses</taxon>
        <taxon>Duplodnaviria</taxon>
        <taxon>Heunggongvirae</taxon>
        <taxon>Uroviricota</taxon>
        <taxon>Caudoviricetes</taxon>
        <taxon>Peduoviridae</taxon>
        <taxon>Maltschvirus</taxon>
        <taxon>Maltschvirus maltsch</taxon>
    </lineage>
</organism>
<name>A0A2H4IZI3_9CAUD</name>
<proteinExistence type="predicted"/>